<dbReference type="PANTHER" id="PTHR43179">
    <property type="entry name" value="RHAMNOSYLTRANSFERASE WBBL"/>
    <property type="match status" value="1"/>
</dbReference>
<reference evidence="4 5" key="1">
    <citation type="submission" date="2020-04" db="EMBL/GenBank/DDBJ databases">
        <title>The Whole Genome Analysis of High salt-tolerant Sphingobium yanoikuyae YC-XJ2 with Aryl organophosphorus flame retardants (aryl-OPFRs)-degrading capacity and characteristics of Related phosphotriesterase.</title>
        <authorList>
            <person name="Li X."/>
        </authorList>
    </citation>
    <scope>NUCLEOTIDE SEQUENCE [LARGE SCALE GENOMIC DNA]</scope>
    <source>
        <strain evidence="4 5">YC-XJ2</strain>
    </source>
</reference>
<dbReference type="Gene3D" id="3.40.50.2000">
    <property type="entry name" value="Glycogen Phosphorylase B"/>
    <property type="match status" value="2"/>
</dbReference>
<dbReference type="AlphaFoldDB" id="A0A6M4GBV3"/>
<dbReference type="InterPro" id="IPR001296">
    <property type="entry name" value="Glyco_trans_1"/>
</dbReference>
<organism evidence="4 5">
    <name type="scientific">Sphingobium yanoikuyae</name>
    <name type="common">Sphingomonas yanoikuyae</name>
    <dbReference type="NCBI Taxonomy" id="13690"/>
    <lineage>
        <taxon>Bacteria</taxon>
        <taxon>Pseudomonadati</taxon>
        <taxon>Pseudomonadota</taxon>
        <taxon>Alphaproteobacteria</taxon>
        <taxon>Sphingomonadales</taxon>
        <taxon>Sphingomonadaceae</taxon>
        <taxon>Sphingobium</taxon>
    </lineage>
</organism>
<sequence length="942" mass="104780">MSLPFFHILVPAGASPQIIVTLTSLRLQIYPNWQVAILGDDVDSDAQAAFQRQLGQKPIQWLDGEDLTQLARSGNDYVFPLLPGDELTPDALAEMALAAKANKSCDLVYADQAERFSEADPLTPFFKPGWSPETLIANDYIGRAAVKFACLPNDFPVRTFDAVDLWSVWLNLSRKPALSTGRCERVLYRIAAVDADDIGRLESRAVAMIHNHLSALGIKGKPFRPEWAKRLAVLAFHIDFPDTGPKVSILIPTKNNFAVFKRCIESLPLTTYDNYEVIVIDNASDEPQTIAYLNEIRGRDKIRILRIPSLLSGFSYSYVNNAAAKEADGDYLLFLNDDTEVIAPKWLSHMVGWGQFPGIGSVGAKLYFANDQVQHSGLIHNLLDGVLPAPAFKLTGRTSIGDHAQDHIVRNYAAVTAACMLTPRDLFLKDGGFDDVDFSVAYNDCDYGFRLSRRGLRHVCVPTAELYHYEGITRGRGRGNDKISEEVSFIRRYADWTDPYFNRNLSQDSFEFQPVRHTVLPDLPIRAPLTIALFSHNLNYEGAPYVLLDIARGLARGGLMHVVIFSLVEGPLRAEFEAAGCQVIVKTNVGVFGAKSEEELQSVLTPIIDEMRRLGVNVALANTVVAHWGVVAAQMLDLPALWVIHESEAPFSHLEGYGAAHVDLARRAFAKSYRNIFVARSTRDLYAPYSPRDNLSVIYNGFNAKHAADELRRYDRQEERAKLGVGPGDLLFVLPGTVCERKSQQDLVAALQLLPASASACRFVIVGDRDGNYSRALHAMADRLPEHLRNRLSIIKETPEVWRYYGAADGMVFTSRLESFPRVIQEAMYSGLAIVTTPVFGISEQLRDQQSGLFFEPGDVHALAAALGRVAGDLSLRQKLAHNARISLGRFPTITAMQEKYVALVQEAALSHARPNPSRPQRAWIQAHQVNHSRWWNIFCGN</sequence>
<dbReference type="GO" id="GO:0016757">
    <property type="term" value="F:glycosyltransferase activity"/>
    <property type="evidence" value="ECO:0007669"/>
    <property type="project" value="InterPro"/>
</dbReference>
<dbReference type="SUPFAM" id="SSF53756">
    <property type="entry name" value="UDP-Glycosyltransferase/glycogen phosphorylase"/>
    <property type="match status" value="1"/>
</dbReference>
<feature type="domain" description="Glycosyltransferase 2-like" evidence="2">
    <location>
        <begin position="248"/>
        <end position="382"/>
    </location>
</feature>
<dbReference type="SUPFAM" id="SSF53448">
    <property type="entry name" value="Nucleotide-diphospho-sugar transferases"/>
    <property type="match status" value="2"/>
</dbReference>
<evidence type="ECO:0000313" key="5">
    <source>
        <dbReference type="Proteomes" id="UP000502611"/>
    </source>
</evidence>
<dbReference type="InterPro" id="IPR028098">
    <property type="entry name" value="Glyco_trans_4-like_N"/>
</dbReference>
<dbReference type="PANTHER" id="PTHR43179:SF7">
    <property type="entry name" value="RHAMNOSYLTRANSFERASE WBBL"/>
    <property type="match status" value="1"/>
</dbReference>
<dbReference type="CDD" id="cd03801">
    <property type="entry name" value="GT4_PimA-like"/>
    <property type="match status" value="1"/>
</dbReference>
<dbReference type="Proteomes" id="UP000502611">
    <property type="component" value="Chromosome"/>
</dbReference>
<gene>
    <name evidence="4" type="ORF">HH800_21400</name>
</gene>
<evidence type="ECO:0000313" key="4">
    <source>
        <dbReference type="EMBL" id="QJR04528.1"/>
    </source>
</evidence>
<dbReference type="RefSeq" id="WP_169862266.1">
    <property type="nucleotide sequence ID" value="NZ_CP053021.1"/>
</dbReference>
<dbReference type="EMBL" id="CP053021">
    <property type="protein sequence ID" value="QJR04528.1"/>
    <property type="molecule type" value="Genomic_DNA"/>
</dbReference>
<dbReference type="Gene3D" id="3.90.550.10">
    <property type="entry name" value="Spore Coat Polysaccharide Biosynthesis Protein SpsA, Chain A"/>
    <property type="match status" value="1"/>
</dbReference>
<keyword evidence="4" id="KW-0808">Transferase</keyword>
<evidence type="ECO:0000259" key="2">
    <source>
        <dbReference type="Pfam" id="PF00535"/>
    </source>
</evidence>
<proteinExistence type="predicted"/>
<dbReference type="Pfam" id="PF00534">
    <property type="entry name" value="Glycos_transf_1"/>
    <property type="match status" value="1"/>
</dbReference>
<evidence type="ECO:0000259" key="1">
    <source>
        <dbReference type="Pfam" id="PF00534"/>
    </source>
</evidence>
<dbReference type="InterPro" id="IPR029044">
    <property type="entry name" value="Nucleotide-diphossugar_trans"/>
</dbReference>
<feature type="domain" description="Glycosyltransferase subfamily 4-like N-terminal" evidence="3">
    <location>
        <begin position="542"/>
        <end position="704"/>
    </location>
</feature>
<feature type="domain" description="Glycosyl transferase family 1" evidence="1">
    <location>
        <begin position="715"/>
        <end position="885"/>
    </location>
</feature>
<dbReference type="InterPro" id="IPR001173">
    <property type="entry name" value="Glyco_trans_2-like"/>
</dbReference>
<name>A0A6M4GBV3_SPHYA</name>
<dbReference type="Pfam" id="PF00535">
    <property type="entry name" value="Glycos_transf_2"/>
    <property type="match status" value="1"/>
</dbReference>
<dbReference type="Pfam" id="PF13439">
    <property type="entry name" value="Glyco_transf_4"/>
    <property type="match status" value="1"/>
</dbReference>
<evidence type="ECO:0000259" key="3">
    <source>
        <dbReference type="Pfam" id="PF13439"/>
    </source>
</evidence>
<protein>
    <submittedName>
        <fullName evidence="4">Glycosyltransferase</fullName>
    </submittedName>
</protein>
<accession>A0A6M4GBV3</accession>